<dbReference type="PROSITE" id="PS51975">
    <property type="entry name" value="RNASE_H_2"/>
    <property type="match status" value="1"/>
</dbReference>
<dbReference type="GO" id="GO:0003676">
    <property type="term" value="F:nucleic acid binding"/>
    <property type="evidence" value="ECO:0007669"/>
    <property type="project" value="InterPro"/>
</dbReference>
<sequence length="95" mass="10614">DKDTFSKLKVADIKALFATEQALVILPLAQEDDRSSVQKLAASYIKRQEKELKEQQRLMSMYDYEGMFYDQGMYHVAGVDEVGRGPIAGPVTVAA</sequence>
<dbReference type="GO" id="GO:0004523">
    <property type="term" value="F:RNA-DNA hybrid ribonuclease activity"/>
    <property type="evidence" value="ECO:0007669"/>
    <property type="project" value="InterPro"/>
</dbReference>
<feature type="non-terminal residue" evidence="2">
    <location>
        <position position="95"/>
    </location>
</feature>
<proteinExistence type="predicted"/>
<reference evidence="2" key="1">
    <citation type="submission" date="2013-12" db="EMBL/GenBank/DDBJ databases">
        <title>A Varibaculum cambriense genome reconstructed from a premature infant gut community with otherwise low bacterial novelty that shifts toward anaerobic metabolism during the third week of life.</title>
        <authorList>
            <person name="Brown C.T."/>
            <person name="Sharon I."/>
            <person name="Thomas B.C."/>
            <person name="Castelle C.J."/>
            <person name="Morowitz M.J."/>
            <person name="Banfield J.F."/>
        </authorList>
    </citation>
    <scope>NUCLEOTIDE SEQUENCE</scope>
</reference>
<dbReference type="SUPFAM" id="SSF53098">
    <property type="entry name" value="Ribonuclease H-like"/>
    <property type="match status" value="1"/>
</dbReference>
<accession>W1YVH0</accession>
<dbReference type="EMBL" id="AZMM01000816">
    <property type="protein sequence ID" value="ETJ45179.1"/>
    <property type="molecule type" value="Genomic_DNA"/>
</dbReference>
<protein>
    <submittedName>
        <fullName evidence="2">Ribonuclease HII</fullName>
    </submittedName>
</protein>
<dbReference type="InterPro" id="IPR012337">
    <property type="entry name" value="RNaseH-like_sf"/>
</dbReference>
<dbReference type="Gene3D" id="3.30.420.10">
    <property type="entry name" value="Ribonuclease H-like superfamily/Ribonuclease H"/>
    <property type="match status" value="1"/>
</dbReference>
<gene>
    <name evidence="2" type="ORF">Q604_UNBC00816G0001</name>
</gene>
<comment type="caution">
    <text evidence="2">The sequence shown here is derived from an EMBL/GenBank/DDBJ whole genome shotgun (WGS) entry which is preliminary data.</text>
</comment>
<dbReference type="InterPro" id="IPR024567">
    <property type="entry name" value="RNase_HII/HIII_dom"/>
</dbReference>
<dbReference type="AlphaFoldDB" id="W1YVH0"/>
<dbReference type="InterPro" id="IPR036397">
    <property type="entry name" value="RNaseH_sf"/>
</dbReference>
<feature type="domain" description="RNase H type-2" evidence="1">
    <location>
        <begin position="74"/>
        <end position="95"/>
    </location>
</feature>
<evidence type="ECO:0000259" key="1">
    <source>
        <dbReference type="PROSITE" id="PS51975"/>
    </source>
</evidence>
<name>W1YVH0_9ZZZZ</name>
<evidence type="ECO:0000313" key="2">
    <source>
        <dbReference type="EMBL" id="ETJ45179.1"/>
    </source>
</evidence>
<feature type="non-terminal residue" evidence="2">
    <location>
        <position position="1"/>
    </location>
</feature>
<organism evidence="2">
    <name type="scientific">human gut metagenome</name>
    <dbReference type="NCBI Taxonomy" id="408170"/>
    <lineage>
        <taxon>unclassified sequences</taxon>
        <taxon>metagenomes</taxon>
        <taxon>organismal metagenomes</taxon>
    </lineage>
</organism>